<evidence type="ECO:0000256" key="3">
    <source>
        <dbReference type="ARBA" id="ARBA00024247"/>
    </source>
</evidence>
<protein>
    <recommendedName>
        <fullName evidence="3">Molybdopterin synthase sulfur carrier subunit</fullName>
    </recommendedName>
</protein>
<dbReference type="RefSeq" id="WP_225670711.1">
    <property type="nucleotide sequence ID" value="NZ_JAEDAH010000003.1"/>
</dbReference>
<keyword evidence="5" id="KW-1185">Reference proteome</keyword>
<dbReference type="PANTHER" id="PTHR33359:SF1">
    <property type="entry name" value="MOLYBDOPTERIN SYNTHASE SULFUR CARRIER SUBUNIT"/>
    <property type="match status" value="1"/>
</dbReference>
<evidence type="ECO:0000313" key="5">
    <source>
        <dbReference type="Proteomes" id="UP000714380"/>
    </source>
</evidence>
<evidence type="ECO:0000256" key="1">
    <source>
        <dbReference type="ARBA" id="ARBA00022741"/>
    </source>
</evidence>
<accession>A0ABS7ZKL8</accession>
<gene>
    <name evidence="4" type="primary">moaD</name>
    <name evidence="4" type="ORF">I9W95_00730</name>
</gene>
<comment type="caution">
    <text evidence="4">The sequence shown here is derived from an EMBL/GenBank/DDBJ whole genome shotgun (WGS) entry which is preliminary data.</text>
</comment>
<dbReference type="Pfam" id="PF02597">
    <property type="entry name" value="ThiS"/>
    <property type="match status" value="1"/>
</dbReference>
<dbReference type="InterPro" id="IPR016155">
    <property type="entry name" value="Mopterin_synth/thiamin_S_b"/>
</dbReference>
<reference evidence="4 5" key="1">
    <citation type="submission" date="2020-12" db="EMBL/GenBank/DDBJ databases">
        <title>Novel Thalassolituus-related marine hydrocarbonoclastic bacteria mediated algae-derived hydrocarbons mineralization in twilight zone of the northern South China Sea.</title>
        <authorList>
            <person name="Dong C."/>
        </authorList>
    </citation>
    <scope>NUCLEOTIDE SEQUENCE [LARGE SCALE GENOMIC DNA]</scope>
    <source>
        <strain evidence="4 5">IMCC1826</strain>
    </source>
</reference>
<dbReference type="CDD" id="cd00754">
    <property type="entry name" value="Ubl_MoaD"/>
    <property type="match status" value="1"/>
</dbReference>
<comment type="similarity">
    <text evidence="2">Belongs to the MoaD family.</text>
</comment>
<dbReference type="PANTHER" id="PTHR33359">
    <property type="entry name" value="MOLYBDOPTERIN SYNTHASE SULFUR CARRIER SUBUNIT"/>
    <property type="match status" value="1"/>
</dbReference>
<dbReference type="Proteomes" id="UP000714380">
    <property type="component" value="Unassembled WGS sequence"/>
</dbReference>
<dbReference type="SUPFAM" id="SSF54285">
    <property type="entry name" value="MoaD/ThiS"/>
    <property type="match status" value="1"/>
</dbReference>
<dbReference type="Gene3D" id="3.10.20.30">
    <property type="match status" value="1"/>
</dbReference>
<dbReference type="InterPro" id="IPR012675">
    <property type="entry name" value="Beta-grasp_dom_sf"/>
</dbReference>
<dbReference type="EMBL" id="JAEDAH010000003">
    <property type="protein sequence ID" value="MCA6062124.1"/>
    <property type="molecule type" value="Genomic_DNA"/>
</dbReference>
<sequence>MKVLFFAALRETLQHEQVELPVALPATVALIRAALCEYFPQHQQNLNAGNALAAVNQTLATEDSEINEGDEVAFFPPVTGG</sequence>
<evidence type="ECO:0000256" key="2">
    <source>
        <dbReference type="ARBA" id="ARBA00024200"/>
    </source>
</evidence>
<dbReference type="InterPro" id="IPR044672">
    <property type="entry name" value="MOCS2A"/>
</dbReference>
<dbReference type="NCBIfam" id="TIGR01682">
    <property type="entry name" value="moaD"/>
    <property type="match status" value="1"/>
</dbReference>
<evidence type="ECO:0000313" key="4">
    <source>
        <dbReference type="EMBL" id="MCA6062124.1"/>
    </source>
</evidence>
<dbReference type="InterPro" id="IPR003749">
    <property type="entry name" value="ThiS/MoaD-like"/>
</dbReference>
<proteinExistence type="inferred from homology"/>
<name>A0ABS7ZKL8_9GAMM</name>
<keyword evidence="1" id="KW-0547">Nucleotide-binding</keyword>
<organism evidence="4 5">
    <name type="scientific">Thalassolituus marinus</name>
    <dbReference type="NCBI Taxonomy" id="671053"/>
    <lineage>
        <taxon>Bacteria</taxon>
        <taxon>Pseudomonadati</taxon>
        <taxon>Pseudomonadota</taxon>
        <taxon>Gammaproteobacteria</taxon>
        <taxon>Oceanospirillales</taxon>
        <taxon>Oceanospirillaceae</taxon>
        <taxon>Thalassolituus</taxon>
    </lineage>
</organism>